<dbReference type="InterPro" id="IPR042102">
    <property type="entry name" value="RNA_pol_Rpb1_3_sf"/>
</dbReference>
<dbReference type="Pfam" id="PF04998">
    <property type="entry name" value="RNA_pol_Rpb1_5"/>
    <property type="match status" value="1"/>
</dbReference>
<comment type="similarity">
    <text evidence="2 11">Belongs to the RNA polymerase beta' chain family.</text>
</comment>
<dbReference type="Gene3D" id="6.20.50.80">
    <property type="match status" value="1"/>
</dbReference>
<dbReference type="Gene3D" id="3.30.1490.180">
    <property type="entry name" value="RNA polymerase ii"/>
    <property type="match status" value="1"/>
</dbReference>
<dbReference type="Gene3D" id="6.10.250.2940">
    <property type="match status" value="1"/>
</dbReference>
<proteinExistence type="inferred from homology"/>
<dbReference type="CDD" id="cd02736">
    <property type="entry name" value="RNAP_III_Rpc1_C"/>
    <property type="match status" value="1"/>
</dbReference>
<dbReference type="InterPro" id="IPR007081">
    <property type="entry name" value="RNA_pol_Rpb1_5"/>
</dbReference>
<dbReference type="SUPFAM" id="SSF64484">
    <property type="entry name" value="beta and beta-prime subunits of DNA dependent RNA-polymerase"/>
    <property type="match status" value="1"/>
</dbReference>
<keyword evidence="8" id="KW-0460">Magnesium</keyword>
<protein>
    <recommendedName>
        <fullName evidence="11">DNA-directed RNA polymerase subunit</fullName>
        <ecNumber evidence="11">2.7.7.6</ecNumber>
    </recommendedName>
</protein>
<dbReference type="Gene3D" id="4.10.860.120">
    <property type="entry name" value="RNA polymerase II, clamp domain"/>
    <property type="match status" value="1"/>
</dbReference>
<feature type="domain" description="RNA polymerase N-terminal" evidence="13">
    <location>
        <begin position="301"/>
        <end position="611"/>
    </location>
</feature>
<evidence type="ECO:0000256" key="11">
    <source>
        <dbReference type="RuleBase" id="RU004279"/>
    </source>
</evidence>
<dbReference type="GO" id="GO:0006351">
    <property type="term" value="P:DNA-templated transcription"/>
    <property type="evidence" value="ECO:0007669"/>
    <property type="project" value="InterPro"/>
</dbReference>
<dbReference type="SMART" id="SM00663">
    <property type="entry name" value="RPOLA_N"/>
    <property type="match status" value="1"/>
</dbReference>
<dbReference type="EMBL" id="BDGG01000004">
    <property type="protein sequence ID" value="GAU97653.1"/>
    <property type="molecule type" value="Genomic_DNA"/>
</dbReference>
<comment type="function">
    <text evidence="11">DNA-dependent RNA polymerase catalyzes the transcription of DNA into RNA using the four ribonucleoside triphosphates as substrates.</text>
</comment>
<dbReference type="Pfam" id="PF05000">
    <property type="entry name" value="RNA_pol_Rpb1_4"/>
    <property type="match status" value="1"/>
</dbReference>
<gene>
    <name evidence="14" type="primary">RvY_08913-1</name>
    <name evidence="14" type="synonym">RvY_08913.1</name>
    <name evidence="14" type="ORF">RvY_08913</name>
</gene>
<evidence type="ECO:0000256" key="3">
    <source>
        <dbReference type="ARBA" id="ARBA00022478"/>
    </source>
</evidence>
<evidence type="ECO:0000256" key="6">
    <source>
        <dbReference type="ARBA" id="ARBA00022723"/>
    </source>
</evidence>
<evidence type="ECO:0000256" key="2">
    <source>
        <dbReference type="ARBA" id="ARBA00006460"/>
    </source>
</evidence>
<evidence type="ECO:0000256" key="9">
    <source>
        <dbReference type="ARBA" id="ARBA00023163"/>
    </source>
</evidence>
<evidence type="ECO:0000313" key="14">
    <source>
        <dbReference type="EMBL" id="GAU97653.1"/>
    </source>
</evidence>
<dbReference type="Pfam" id="PF04983">
    <property type="entry name" value="RNA_pol_Rpb1_3"/>
    <property type="match status" value="1"/>
</dbReference>
<evidence type="ECO:0000259" key="13">
    <source>
        <dbReference type="SMART" id="SM00663"/>
    </source>
</evidence>
<dbReference type="FunFam" id="1.10.132.30:FF:000001">
    <property type="entry name" value="DNA-directed RNA polymerase subunit"/>
    <property type="match status" value="1"/>
</dbReference>
<evidence type="ECO:0000256" key="4">
    <source>
        <dbReference type="ARBA" id="ARBA00022679"/>
    </source>
</evidence>
<dbReference type="InterPro" id="IPR035697">
    <property type="entry name" value="RNAP_III_RPC1_N"/>
</dbReference>
<keyword evidence="6" id="KW-0479">Metal-binding</keyword>
<keyword evidence="7" id="KW-0862">Zinc</keyword>
<dbReference type="InterPro" id="IPR035698">
    <property type="entry name" value="RNAP_III_Rpc1_C"/>
</dbReference>
<dbReference type="InterPro" id="IPR015700">
    <property type="entry name" value="RPC1"/>
</dbReference>
<dbReference type="InterPro" id="IPR007066">
    <property type="entry name" value="RNA_pol_Rpb1_3"/>
</dbReference>
<sequence>MIAHPSAVMQQARPELKPNINMPHPKSEMKPFIQRFVPPNLQQIQKLHGLTASGGVDVFNSYKKPPAVLTAITFGPQSEAEIRSQSCVQVCANKLFTPTFPFDPVPNGLMDTKMGVNLRNKKCSSCNKLNSDCPGHFGHLQLFFPVFHMGYMKNVFQIMQCVCQNCCRVVLAGPQRSSMLNKVSRPMTMTLKKDLKKKIVELCKKQKTCPHCGTVQPTVKRIGYYRIVMEILRPPSTQRKLLPYLTHMAEVTATDSSGGDFLRIDLGTAKILLNPVYCSKILDNIPIQDFPLLFCTVGSPGDLVMRCVQVPPVPIRPTVMQEAEGSANQDDITVAISGVLAFDQILRERMDKDPTRQLLENWENMQWKYNQILNGTAKDPSSSTAAVAFSKPHKGFEQRLKGKHGRFRGNLNGKRVNFSGRTVISPDPNLRLDEVGVPVYMARILTFPQYVNSRNIQELKRLVANGSTYPGASKVTKHQPDGNSYAISLNNPKVAKDQEHKLEIGDIVDRHLKDGDPVLFNRQPSLHKMSIMSHKARILPSRTLRFNECVCTPYNADFDGDEMNIHVPQTYTARAEAEHLMLSTRNILTPKNGEVIIGAHQDFITGSYLLSNKDNFFTRSEFDQLVTQMLVGKDRALQLTWPKPAVWKPQKLWTGKQVLSVVLKPNKYAESRQLSMRTKGKNYTKNEDLCENDSFMVIHNGELMAGTFDKNNVGTGTRKNVFAHLFHDCGSAYAADVIYRLTRVSAYYISRRGFSIGIEDVSPSTTLLQTKKEHVVKAYGKCEDLIDQLKRGILENRPGCTKEETLEANMVQELSTIRDRMGKICMESLPKSNAPLIMAQCGSKGSVINISQMAVCVGQQVINGKRIPNGFEDRSLPTVPRYSKEPLAKGFVENSFYSGLTPSEFFFHTMAGREGLVDTAVKTAETGYMQRRLMKCLEDVVVHYDKTVRNSVNEIIQFRFGEDGLDPACMEDDEACMDMEHRWRRAKNTEVAHFQAGNKLLPAKELQGRWENVVAPGMELRLGDSSLTGSGNEVRFFLDSVRKFITGKTDAMLKDEQKYGPVEDSKELTRYQRHVTMKQFDKFIALCGGKWQRMTVEPGTAVGALCAQSIGEPGTQMTLKTFHFAGVASMNITLGVPRIKEIINASAHVSTPIITTFLENSRDELTARKVKAKLERTMLSEVTLIMSDVLVDDQIVVVFELARDIINLLHLPVTSYSVSEILKAHPKASKLIRNVDCYGKWIVKVQINDETVKGKKVDRKTAFLGRAHELRRLAAEVVVAGLPSAHRAVIAQSAEDGYRLLADGTDLQAVLGLRGVDTKRTTTNNCMEIFRVLGVEAARASIISEMHYTMKSHGMSIDWRHYSLLADTMTTRGNLFGFTRYGMVKMKDSALMLASFEQTVDHLYDAAFYGVTDDIVGVSESVILGQDVRVGTGLCRILSAPNENASKVLSNVPEELNID</sequence>
<evidence type="ECO:0000256" key="8">
    <source>
        <dbReference type="ARBA" id="ARBA00022842"/>
    </source>
</evidence>
<dbReference type="Gene3D" id="2.40.40.20">
    <property type="match status" value="1"/>
</dbReference>
<evidence type="ECO:0000256" key="5">
    <source>
        <dbReference type="ARBA" id="ARBA00022695"/>
    </source>
</evidence>
<dbReference type="GO" id="GO:0005654">
    <property type="term" value="C:nucleoplasm"/>
    <property type="evidence" value="ECO:0007669"/>
    <property type="project" value="UniProtKB-ARBA"/>
</dbReference>
<comment type="catalytic activity">
    <reaction evidence="11">
        <text>RNA(n) + a ribonucleoside 5'-triphosphate = RNA(n+1) + diphosphate</text>
        <dbReference type="Rhea" id="RHEA:21248"/>
        <dbReference type="Rhea" id="RHEA-COMP:14527"/>
        <dbReference type="Rhea" id="RHEA-COMP:17342"/>
        <dbReference type="ChEBI" id="CHEBI:33019"/>
        <dbReference type="ChEBI" id="CHEBI:61557"/>
        <dbReference type="ChEBI" id="CHEBI:140395"/>
        <dbReference type="EC" id="2.7.7.6"/>
    </reaction>
</comment>
<evidence type="ECO:0000256" key="7">
    <source>
        <dbReference type="ARBA" id="ARBA00022833"/>
    </source>
</evidence>
<keyword evidence="5 11" id="KW-0548">Nucleotidyltransferase</keyword>
<dbReference type="FunFam" id="2.40.40.20:FF:000019">
    <property type="entry name" value="DNA-directed RNA polymerase II subunit RPB1"/>
    <property type="match status" value="1"/>
</dbReference>
<keyword evidence="15" id="KW-1185">Reference proteome</keyword>
<keyword evidence="4 11" id="KW-0808">Transferase</keyword>
<dbReference type="NCBIfam" id="NF006336">
    <property type="entry name" value="PRK08566.1"/>
    <property type="match status" value="1"/>
</dbReference>
<dbReference type="GO" id="GO:0003899">
    <property type="term" value="F:DNA-directed RNA polymerase activity"/>
    <property type="evidence" value="ECO:0007669"/>
    <property type="project" value="UniProtKB-EC"/>
</dbReference>
<dbReference type="InterPro" id="IPR038120">
    <property type="entry name" value="Rpb1_funnel_sf"/>
</dbReference>
<dbReference type="Pfam" id="PF04997">
    <property type="entry name" value="RNA_pol_Rpb1_1"/>
    <property type="match status" value="1"/>
</dbReference>
<dbReference type="Pfam" id="PF00623">
    <property type="entry name" value="RNA_pol_Rpb1_2"/>
    <property type="match status" value="1"/>
</dbReference>
<accession>A0A1D1VFJ3</accession>
<name>A0A1D1VFJ3_RAMVA</name>
<dbReference type="InterPro" id="IPR000722">
    <property type="entry name" value="RNA_pol_asu"/>
</dbReference>
<dbReference type="CDD" id="cd02583">
    <property type="entry name" value="RNAP_III_RPC1_N"/>
    <property type="match status" value="1"/>
</dbReference>
<dbReference type="InterPro" id="IPR006592">
    <property type="entry name" value="RNA_pol_N"/>
</dbReference>
<evidence type="ECO:0000256" key="1">
    <source>
        <dbReference type="ARBA" id="ARBA00004123"/>
    </source>
</evidence>
<keyword evidence="3 11" id="KW-0240">DNA-directed RNA polymerase</keyword>
<dbReference type="PANTHER" id="PTHR48446:SF1">
    <property type="entry name" value="DNA-DIRECTED RNA POLYMERASE SUBUNIT BETA' N-TERMINAL SECTION"/>
    <property type="match status" value="1"/>
</dbReference>
<comment type="caution">
    <text evidence="14">The sequence shown here is derived from an EMBL/GenBank/DDBJ whole genome shotgun (WGS) entry which is preliminary data.</text>
</comment>
<comment type="subcellular location">
    <subcellularLocation>
        <location evidence="1">Nucleus</location>
    </subcellularLocation>
</comment>
<dbReference type="InterPro" id="IPR007080">
    <property type="entry name" value="RNA_pol_Rpb1_1"/>
</dbReference>
<dbReference type="GO" id="GO:0046872">
    <property type="term" value="F:metal ion binding"/>
    <property type="evidence" value="ECO:0007669"/>
    <property type="project" value="UniProtKB-KW"/>
</dbReference>
<dbReference type="STRING" id="947166.A0A1D1VFJ3"/>
<dbReference type="InterPro" id="IPR007083">
    <property type="entry name" value="RNA_pol_Rpb1_4"/>
</dbReference>
<dbReference type="GO" id="GO:0003677">
    <property type="term" value="F:DNA binding"/>
    <property type="evidence" value="ECO:0007669"/>
    <property type="project" value="InterPro"/>
</dbReference>
<reference evidence="14 15" key="1">
    <citation type="journal article" date="2016" name="Nat. Commun.">
        <title>Extremotolerant tardigrade genome and improved radiotolerance of human cultured cells by tardigrade-unique protein.</title>
        <authorList>
            <person name="Hashimoto T."/>
            <person name="Horikawa D.D."/>
            <person name="Saito Y."/>
            <person name="Kuwahara H."/>
            <person name="Kozuka-Hata H."/>
            <person name="Shin-I T."/>
            <person name="Minakuchi Y."/>
            <person name="Ohishi K."/>
            <person name="Motoyama A."/>
            <person name="Aizu T."/>
            <person name="Enomoto A."/>
            <person name="Kondo K."/>
            <person name="Tanaka S."/>
            <person name="Hara Y."/>
            <person name="Koshikawa S."/>
            <person name="Sagara H."/>
            <person name="Miura T."/>
            <person name="Yokobori S."/>
            <person name="Miyagawa K."/>
            <person name="Suzuki Y."/>
            <person name="Kubo T."/>
            <person name="Oyama M."/>
            <person name="Kohara Y."/>
            <person name="Fujiyama A."/>
            <person name="Arakawa K."/>
            <person name="Katayama T."/>
            <person name="Toyoda A."/>
            <person name="Kunieda T."/>
        </authorList>
    </citation>
    <scope>NUCLEOTIDE SEQUENCE [LARGE SCALE GENOMIC DNA]</scope>
    <source>
        <strain evidence="14 15">YOKOZUNA-1</strain>
    </source>
</reference>
<evidence type="ECO:0000256" key="12">
    <source>
        <dbReference type="SAM" id="MobiDB-lite"/>
    </source>
</evidence>
<dbReference type="Gene3D" id="1.10.132.30">
    <property type="match status" value="1"/>
</dbReference>
<dbReference type="GO" id="GO:0000428">
    <property type="term" value="C:DNA-directed RNA polymerase complex"/>
    <property type="evidence" value="ECO:0007669"/>
    <property type="project" value="UniProtKB-KW"/>
</dbReference>
<organism evidence="14 15">
    <name type="scientific">Ramazzottius varieornatus</name>
    <name type="common">Water bear</name>
    <name type="synonym">Tardigrade</name>
    <dbReference type="NCBI Taxonomy" id="947166"/>
    <lineage>
        <taxon>Eukaryota</taxon>
        <taxon>Metazoa</taxon>
        <taxon>Ecdysozoa</taxon>
        <taxon>Tardigrada</taxon>
        <taxon>Eutardigrada</taxon>
        <taxon>Parachela</taxon>
        <taxon>Hypsibioidea</taxon>
        <taxon>Ramazzottiidae</taxon>
        <taxon>Ramazzottius</taxon>
    </lineage>
</organism>
<dbReference type="EC" id="2.7.7.6" evidence="11"/>
<evidence type="ECO:0000313" key="15">
    <source>
        <dbReference type="Proteomes" id="UP000186922"/>
    </source>
</evidence>
<dbReference type="Gene3D" id="1.10.274.100">
    <property type="entry name" value="RNA polymerase Rpb1, domain 3"/>
    <property type="match status" value="1"/>
</dbReference>
<dbReference type="OrthoDB" id="270392at2759"/>
<dbReference type="Proteomes" id="UP000186922">
    <property type="component" value="Unassembled WGS sequence"/>
</dbReference>
<dbReference type="PANTHER" id="PTHR48446">
    <property type="entry name" value="DNA-DIRECTED RNA POLYMERASE SUBUNIT BETA' N-TERMINAL SECTION"/>
    <property type="match status" value="1"/>
</dbReference>
<keyword evidence="9 11" id="KW-0804">Transcription</keyword>
<keyword evidence="10" id="KW-0539">Nucleus</keyword>
<evidence type="ECO:0000256" key="10">
    <source>
        <dbReference type="ARBA" id="ARBA00023242"/>
    </source>
</evidence>
<feature type="region of interest" description="Disordered" evidence="12">
    <location>
        <begin position="1"/>
        <end position="23"/>
    </location>
</feature>
<dbReference type="InterPro" id="IPR044893">
    <property type="entry name" value="RNA_pol_Rpb1_clamp_domain"/>
</dbReference>
<dbReference type="Gene3D" id="1.10.150.390">
    <property type="match status" value="1"/>
</dbReference>